<gene>
    <name evidence="2" type="ORF">EX30DRAFT_260834</name>
</gene>
<feature type="transmembrane region" description="Helical" evidence="1">
    <location>
        <begin position="21"/>
        <end position="40"/>
    </location>
</feature>
<dbReference type="OrthoDB" id="5043642at2759"/>
<name>A0A4S2MXH5_9PEZI</name>
<dbReference type="InterPro" id="IPR021848">
    <property type="entry name" value="HODM_asu-like"/>
</dbReference>
<accession>A0A4S2MXH5</accession>
<protein>
    <submittedName>
        <fullName evidence="2">Uncharacterized protein</fullName>
    </submittedName>
</protein>
<sequence>MNAFDMRHHPTDFGSIRIDPLHAFAVVTIGSGIAYLSHLIKKNLTCQKFFSFQDASPQTFVPHWGSKKKPQRPDIEACPVAMAPTKSRAFEFSTDMKACGPNHLILMDTNNLRRLSERRILLIASPQAMYNSLPIAGTAVRELYNFFFQFYLPEKISQGFVKSPSGTYLKNRCTENTFPVVASSPPTALRHLGENIDEDFIILLPDSQAPGAWKVGAYVVCFANGVNMQEKLGHPLGGAQTQDLEQRTGKSFDTFLADLPAGVEHAVEFRSWDIVDNNALYRIDNNKVFGDVPLSDDAAAAVEDVCLREERRVVWKLPGTGAVAMSIKTSITPITAVKDEGKAESLRLALSARAHSGELARRVLEFLKA</sequence>
<keyword evidence="3" id="KW-1185">Reference proteome</keyword>
<dbReference type="AlphaFoldDB" id="A0A4S2MXH5"/>
<dbReference type="InParanoid" id="A0A4S2MXH5"/>
<evidence type="ECO:0000313" key="2">
    <source>
        <dbReference type="EMBL" id="TGZ81380.1"/>
    </source>
</evidence>
<evidence type="ECO:0000313" key="3">
    <source>
        <dbReference type="Proteomes" id="UP000298138"/>
    </source>
</evidence>
<evidence type="ECO:0000256" key="1">
    <source>
        <dbReference type="SAM" id="Phobius"/>
    </source>
</evidence>
<proteinExistence type="predicted"/>
<organism evidence="2 3">
    <name type="scientific">Ascodesmis nigricans</name>
    <dbReference type="NCBI Taxonomy" id="341454"/>
    <lineage>
        <taxon>Eukaryota</taxon>
        <taxon>Fungi</taxon>
        <taxon>Dikarya</taxon>
        <taxon>Ascomycota</taxon>
        <taxon>Pezizomycotina</taxon>
        <taxon>Pezizomycetes</taxon>
        <taxon>Pezizales</taxon>
        <taxon>Ascodesmidaceae</taxon>
        <taxon>Ascodesmis</taxon>
    </lineage>
</organism>
<keyword evidence="1" id="KW-0812">Transmembrane</keyword>
<keyword evidence="1" id="KW-1133">Transmembrane helix</keyword>
<dbReference type="EMBL" id="ML220119">
    <property type="protein sequence ID" value="TGZ81380.1"/>
    <property type="molecule type" value="Genomic_DNA"/>
</dbReference>
<dbReference type="STRING" id="341454.A0A4S2MXH5"/>
<dbReference type="Pfam" id="PF11927">
    <property type="entry name" value="HODM_asu-like"/>
    <property type="match status" value="1"/>
</dbReference>
<dbReference type="Proteomes" id="UP000298138">
    <property type="component" value="Unassembled WGS sequence"/>
</dbReference>
<reference evidence="2 3" key="1">
    <citation type="submission" date="2019-04" db="EMBL/GenBank/DDBJ databases">
        <title>Comparative genomics and transcriptomics to analyze fruiting body development in filamentous ascomycetes.</title>
        <authorList>
            <consortium name="DOE Joint Genome Institute"/>
            <person name="Lutkenhaus R."/>
            <person name="Traeger S."/>
            <person name="Breuer J."/>
            <person name="Kuo A."/>
            <person name="Lipzen A."/>
            <person name="Pangilinan J."/>
            <person name="Dilworth D."/>
            <person name="Sandor L."/>
            <person name="Poggeler S."/>
            <person name="Barry K."/>
            <person name="Grigoriev I.V."/>
            <person name="Nowrousian M."/>
        </authorList>
    </citation>
    <scope>NUCLEOTIDE SEQUENCE [LARGE SCALE GENOMIC DNA]</scope>
    <source>
        <strain evidence="2 3">CBS 389.68</strain>
    </source>
</reference>
<keyword evidence="1" id="KW-0472">Membrane</keyword>